<feature type="region of interest" description="Disordered" evidence="1">
    <location>
        <begin position="43"/>
        <end position="62"/>
    </location>
</feature>
<organism evidence="2">
    <name type="scientific">bioreactor metagenome</name>
    <dbReference type="NCBI Taxonomy" id="1076179"/>
    <lineage>
        <taxon>unclassified sequences</taxon>
        <taxon>metagenomes</taxon>
        <taxon>ecological metagenomes</taxon>
    </lineage>
</organism>
<accession>A0A645BH82</accession>
<name>A0A645BH82_9ZZZZ</name>
<comment type="caution">
    <text evidence="2">The sequence shown here is derived from an EMBL/GenBank/DDBJ whole genome shotgun (WGS) entry which is preliminary data.</text>
</comment>
<protein>
    <submittedName>
        <fullName evidence="2">Uncharacterized protein</fullName>
    </submittedName>
</protein>
<reference evidence="2" key="1">
    <citation type="submission" date="2019-08" db="EMBL/GenBank/DDBJ databases">
        <authorList>
            <person name="Kucharzyk K."/>
            <person name="Murdoch R.W."/>
            <person name="Higgins S."/>
            <person name="Loffler F."/>
        </authorList>
    </citation>
    <scope>NUCLEOTIDE SEQUENCE</scope>
</reference>
<evidence type="ECO:0000313" key="2">
    <source>
        <dbReference type="EMBL" id="MPM64468.1"/>
    </source>
</evidence>
<proteinExistence type="predicted"/>
<dbReference type="EMBL" id="VSSQ01019972">
    <property type="protein sequence ID" value="MPM64468.1"/>
    <property type="molecule type" value="Genomic_DNA"/>
</dbReference>
<gene>
    <name evidence="2" type="ORF">SDC9_111354</name>
</gene>
<dbReference type="AlphaFoldDB" id="A0A645BH82"/>
<sequence length="99" mass="10825">MLMHHSDIEPGRVIGRGNLLPRAPDVDFPLIRLVNAEEHTHQGGFTRPVLPQKGEDFTLSDPEGNVVVGHNAGKALGDMAHFHNVLILHRQSPPHVPAP</sequence>
<evidence type="ECO:0000256" key="1">
    <source>
        <dbReference type="SAM" id="MobiDB-lite"/>
    </source>
</evidence>
<dbReference type="AntiFam" id="ANF00095">
    <property type="entry name" value="Shadow ORF (opposite ABC transporters)"/>
</dbReference>